<organism evidence="2 3">
    <name type="scientific">Meloidogyne incognita</name>
    <name type="common">Southern root-knot nematode worm</name>
    <name type="synonym">Oxyuris incognita</name>
    <dbReference type="NCBI Taxonomy" id="6306"/>
    <lineage>
        <taxon>Eukaryota</taxon>
        <taxon>Metazoa</taxon>
        <taxon>Ecdysozoa</taxon>
        <taxon>Nematoda</taxon>
        <taxon>Chromadorea</taxon>
        <taxon>Rhabditida</taxon>
        <taxon>Tylenchina</taxon>
        <taxon>Tylenchomorpha</taxon>
        <taxon>Tylenchoidea</taxon>
        <taxon>Meloidogynidae</taxon>
        <taxon>Meloidogyninae</taxon>
        <taxon>Meloidogyne</taxon>
        <taxon>Meloidogyne incognita group</taxon>
    </lineage>
</organism>
<evidence type="ECO:0000256" key="1">
    <source>
        <dbReference type="SAM" id="MobiDB-lite"/>
    </source>
</evidence>
<protein>
    <submittedName>
        <fullName evidence="3">Candidate secreted effector</fullName>
    </submittedName>
</protein>
<name>A0A914P1F4_MELIC</name>
<evidence type="ECO:0000313" key="3">
    <source>
        <dbReference type="WBParaSite" id="Minc3s10506g44135"/>
    </source>
</evidence>
<dbReference type="AlphaFoldDB" id="A0A914P1F4"/>
<feature type="compositionally biased region" description="Polar residues" evidence="1">
    <location>
        <begin position="55"/>
        <end position="65"/>
    </location>
</feature>
<feature type="compositionally biased region" description="Low complexity" evidence="1">
    <location>
        <begin position="8"/>
        <end position="26"/>
    </location>
</feature>
<feature type="compositionally biased region" description="Low complexity" evidence="1">
    <location>
        <begin position="102"/>
        <end position="119"/>
    </location>
</feature>
<keyword evidence="2" id="KW-1185">Reference proteome</keyword>
<feature type="compositionally biased region" description="Polar residues" evidence="1">
    <location>
        <begin position="83"/>
        <end position="92"/>
    </location>
</feature>
<evidence type="ECO:0000313" key="2">
    <source>
        <dbReference type="Proteomes" id="UP000887563"/>
    </source>
</evidence>
<feature type="region of interest" description="Disordered" evidence="1">
    <location>
        <begin position="1"/>
        <end position="125"/>
    </location>
</feature>
<dbReference type="Proteomes" id="UP000887563">
    <property type="component" value="Unplaced"/>
</dbReference>
<proteinExistence type="predicted"/>
<sequence>MTSIDTHQQQQQKNQQQHTVQSSLSTLPPPLLVPRKRGRKKREENIDALNEEEGSSTQVANSQKIQKPLNRLHGGGDGIPLASSDSGISESNVVEDPCTVITSMTGNTSTTMTAASSSNDGSPRR</sequence>
<accession>A0A914P1F4</accession>
<dbReference type="WBParaSite" id="Minc3s10506g44135">
    <property type="protein sequence ID" value="Minc3s10506g44135"/>
    <property type="gene ID" value="Minc3s10506g44135"/>
</dbReference>
<reference evidence="3" key="1">
    <citation type="submission" date="2022-11" db="UniProtKB">
        <authorList>
            <consortium name="WormBaseParasite"/>
        </authorList>
    </citation>
    <scope>IDENTIFICATION</scope>
</reference>